<accession>A0A178V409</accession>
<feature type="compositionally biased region" description="Basic and acidic residues" evidence="1">
    <location>
        <begin position="132"/>
        <end position="145"/>
    </location>
</feature>
<evidence type="ECO:0000313" key="3">
    <source>
        <dbReference type="Proteomes" id="UP000078284"/>
    </source>
</evidence>
<sequence length="202" mass="22103">MSLGNSEEDFNLPCGQTVTDTGLTAPNLELPLGRGESSSISYPCLEGHQGQQSLFKSPTLEHGTLFLHLCIYFSKASAFPEIINTCFEFHANLPSKSAFNEVEFKFSYSRRIKECGVRLLNVSSYQDDSDGSSEKEYNQSGEKDSGLTALNPEVSLGQVEASSLSSYPSMEGEALCVYSIITEQQDADIPILNRLISCHHGT</sequence>
<evidence type="ECO:0000256" key="1">
    <source>
        <dbReference type="SAM" id="MobiDB-lite"/>
    </source>
</evidence>
<evidence type="ECO:0000313" key="2">
    <source>
        <dbReference type="EMBL" id="OAP00606.1"/>
    </source>
</evidence>
<proteinExistence type="predicted"/>
<comment type="caution">
    <text evidence="2">The sequence shown here is derived from an EMBL/GenBank/DDBJ whole genome shotgun (WGS) entry which is preliminary data.</text>
</comment>
<dbReference type="AlphaFoldDB" id="A0A178V409"/>
<reference evidence="3" key="1">
    <citation type="journal article" date="2016" name="Proc. Natl. Acad. Sci. U.S.A.">
        <title>Chromosome-level assembly of Arabidopsis thaliana Ler reveals the extent of translocation and inversion polymorphisms.</title>
        <authorList>
            <person name="Zapata L."/>
            <person name="Ding J."/>
            <person name="Willing E.M."/>
            <person name="Hartwig B."/>
            <person name="Bezdan D."/>
            <person name="Jiao W.B."/>
            <person name="Patel V."/>
            <person name="Velikkakam James G."/>
            <person name="Koornneef M."/>
            <person name="Ossowski S."/>
            <person name="Schneeberger K."/>
        </authorList>
    </citation>
    <scope>NUCLEOTIDE SEQUENCE [LARGE SCALE GENOMIC DNA]</scope>
    <source>
        <strain evidence="3">cv. Landsberg erecta</strain>
    </source>
</reference>
<feature type="region of interest" description="Disordered" evidence="1">
    <location>
        <begin position="124"/>
        <end position="148"/>
    </location>
</feature>
<dbReference type="EMBL" id="LUHQ01000004">
    <property type="protein sequence ID" value="OAP00606.1"/>
    <property type="molecule type" value="Genomic_DNA"/>
</dbReference>
<organism evidence="2 3">
    <name type="scientific">Arabidopsis thaliana</name>
    <name type="common">Mouse-ear cress</name>
    <dbReference type="NCBI Taxonomy" id="3702"/>
    <lineage>
        <taxon>Eukaryota</taxon>
        <taxon>Viridiplantae</taxon>
        <taxon>Streptophyta</taxon>
        <taxon>Embryophyta</taxon>
        <taxon>Tracheophyta</taxon>
        <taxon>Spermatophyta</taxon>
        <taxon>Magnoliopsida</taxon>
        <taxon>eudicotyledons</taxon>
        <taxon>Gunneridae</taxon>
        <taxon>Pentapetalae</taxon>
        <taxon>rosids</taxon>
        <taxon>malvids</taxon>
        <taxon>Brassicales</taxon>
        <taxon>Brassicaceae</taxon>
        <taxon>Camelineae</taxon>
        <taxon>Arabidopsis</taxon>
    </lineage>
</organism>
<protein>
    <submittedName>
        <fullName evidence="2">Uncharacterized protein</fullName>
    </submittedName>
</protein>
<gene>
    <name evidence="2" type="ordered locus">AXX17_At4g20010</name>
</gene>
<name>A0A178V409_ARATH</name>
<dbReference type="Proteomes" id="UP000078284">
    <property type="component" value="Chromosome 4"/>
</dbReference>